<keyword evidence="2" id="KW-0805">Transcription regulation</keyword>
<dbReference type="STRING" id="1408163.A0A0F4YEB1"/>
<dbReference type="GO" id="GO:0006351">
    <property type="term" value="P:DNA-templated transcription"/>
    <property type="evidence" value="ECO:0007669"/>
    <property type="project" value="InterPro"/>
</dbReference>
<sequence length="805" mass="88880">MSQLHCTVHPYLDSFFNRARADIDPFEQSRKELCHYSYAKPPRKRKQPSDEADENEGSHGLSSETVAKWQATPSTRDGDRTPCSTTVVIGQELSSSNGHLGSVSHGEAECRMSFSGGNGNRCVGEKTASSEQSLSPKLYVDLLLADRQTPAKRRDENAPSKLTEFFGMDKTLFTQQQRHLSILISFRTKFEHFILFCQQGAFPQQQAWAHKAEPAYGDDWLSSEFKAYFEQVHPVYPFLDRASFEQKVFGQAFSPSSVTDPAWSALYHAVLAIGCQYNDGGSFDPGNGQAWSLFEIALSHFQDILMTKGSLTAVQVCPPFPNIHLRQKTLTDASWQALTAMVGSPDCRLWKTQAETDSQAIFSTTVSAWQFESLMISEAAKMAQNNGYNKATGPNDSICHRTFWVLYTLEKISCFTTGRTSVLMDSDIGCPIPYVPESVFGDYDWFLASARYARLVSKIYSSLFSVSSAGKTTGFYHTSICQLRDELEEWRMSIPERYRPGEPLRARSLPGMLAVSIALTTQYLYFNALLTLLRTSLQVGADELGTAHQLATKKFLMKTACSILELTTYIEVATYTSLWVLALMPLSALFIIFDLVVHNPTHPETNNNLALLDVASGHFSRVEYESRGTLPGSLVAEFAHIAREYVRDVQLGERGRNNDSNHQPGNGTTSSKSNTGVNDAPNQAQFPSPVLSQTQSQSQGQLPNNVSSAAVASQTATTRQAPVSLMTSLQQCAYHQTFGGSQPQQAQQYSSSGTLMNANDGTGTESLFFPLVDDPSYMPEEELQLLGIDVMDLFDAVNPAVVGGS</sequence>
<accession>A0A0F4YEB1</accession>
<feature type="compositionally biased region" description="Polar residues" evidence="6">
    <location>
        <begin position="660"/>
        <end position="686"/>
    </location>
</feature>
<evidence type="ECO:0000313" key="9">
    <source>
        <dbReference type="Proteomes" id="UP000053958"/>
    </source>
</evidence>
<dbReference type="EMBL" id="LASV01000754">
    <property type="protein sequence ID" value="KKA16524.1"/>
    <property type="molecule type" value="Genomic_DNA"/>
</dbReference>
<evidence type="ECO:0000256" key="3">
    <source>
        <dbReference type="ARBA" id="ARBA00023125"/>
    </source>
</evidence>
<evidence type="ECO:0000256" key="5">
    <source>
        <dbReference type="ARBA" id="ARBA00023242"/>
    </source>
</evidence>
<reference evidence="8 9" key="1">
    <citation type="submission" date="2015-04" db="EMBL/GenBank/DDBJ databases">
        <authorList>
            <person name="Heijne W.H."/>
            <person name="Fedorova N.D."/>
            <person name="Nierman W.C."/>
            <person name="Vollebregt A.W."/>
            <person name="Zhao Z."/>
            <person name="Wu L."/>
            <person name="Kumar M."/>
            <person name="Stam H."/>
            <person name="van den Berg M.A."/>
            <person name="Pel H.J."/>
        </authorList>
    </citation>
    <scope>NUCLEOTIDE SEQUENCE [LARGE SCALE GENOMIC DNA]</scope>
    <source>
        <strain evidence="8 9">CBS 393.64</strain>
    </source>
</reference>
<dbReference type="SMART" id="SM00906">
    <property type="entry name" value="Fungal_trans"/>
    <property type="match status" value="1"/>
</dbReference>
<feature type="region of interest" description="Disordered" evidence="6">
    <location>
        <begin position="652"/>
        <end position="707"/>
    </location>
</feature>
<keyword evidence="4" id="KW-0804">Transcription</keyword>
<keyword evidence="9" id="KW-1185">Reference proteome</keyword>
<dbReference type="InterPro" id="IPR050987">
    <property type="entry name" value="AtrR-like"/>
</dbReference>
<dbReference type="RefSeq" id="XP_013323136.1">
    <property type="nucleotide sequence ID" value="XM_013467682.1"/>
</dbReference>
<evidence type="ECO:0000313" key="8">
    <source>
        <dbReference type="EMBL" id="KKA16524.1"/>
    </source>
</evidence>
<dbReference type="InterPro" id="IPR007219">
    <property type="entry name" value="XnlR_reg_dom"/>
</dbReference>
<dbReference type="PANTHER" id="PTHR46910">
    <property type="entry name" value="TRANSCRIPTION FACTOR PDR1"/>
    <property type="match status" value="1"/>
</dbReference>
<keyword evidence="3" id="KW-0238">DNA-binding</keyword>
<feature type="region of interest" description="Disordered" evidence="6">
    <location>
        <begin position="35"/>
        <end position="83"/>
    </location>
</feature>
<dbReference type="PANTHER" id="PTHR46910:SF37">
    <property type="entry name" value="ZN(II)2CYS6 TRANSCRIPTION FACTOR (EUROFUNG)"/>
    <property type="match status" value="1"/>
</dbReference>
<dbReference type="CDD" id="cd12148">
    <property type="entry name" value="fungal_TF_MHR"/>
    <property type="match status" value="1"/>
</dbReference>
<evidence type="ECO:0000256" key="2">
    <source>
        <dbReference type="ARBA" id="ARBA00023015"/>
    </source>
</evidence>
<dbReference type="GO" id="GO:0008270">
    <property type="term" value="F:zinc ion binding"/>
    <property type="evidence" value="ECO:0007669"/>
    <property type="project" value="InterPro"/>
</dbReference>
<feature type="compositionally biased region" description="Polar residues" evidence="6">
    <location>
        <begin position="60"/>
        <end position="75"/>
    </location>
</feature>
<evidence type="ECO:0000256" key="4">
    <source>
        <dbReference type="ARBA" id="ARBA00023163"/>
    </source>
</evidence>
<name>A0A0F4YEB1_RASE3</name>
<dbReference type="AlphaFoldDB" id="A0A0F4YEB1"/>
<comment type="caution">
    <text evidence="8">The sequence shown here is derived from an EMBL/GenBank/DDBJ whole genome shotgun (WGS) entry which is preliminary data.</text>
</comment>
<dbReference type="GeneID" id="25321792"/>
<dbReference type="OrthoDB" id="39175at2759"/>
<dbReference type="GO" id="GO:0003677">
    <property type="term" value="F:DNA binding"/>
    <property type="evidence" value="ECO:0007669"/>
    <property type="project" value="UniProtKB-KW"/>
</dbReference>
<proteinExistence type="predicted"/>
<dbReference type="Proteomes" id="UP000053958">
    <property type="component" value="Unassembled WGS sequence"/>
</dbReference>
<organism evidence="8 9">
    <name type="scientific">Rasamsonia emersonii (strain ATCC 16479 / CBS 393.64 / IMI 116815)</name>
    <dbReference type="NCBI Taxonomy" id="1408163"/>
    <lineage>
        <taxon>Eukaryota</taxon>
        <taxon>Fungi</taxon>
        <taxon>Dikarya</taxon>
        <taxon>Ascomycota</taxon>
        <taxon>Pezizomycotina</taxon>
        <taxon>Eurotiomycetes</taxon>
        <taxon>Eurotiomycetidae</taxon>
        <taxon>Eurotiales</taxon>
        <taxon>Trichocomaceae</taxon>
        <taxon>Rasamsonia</taxon>
    </lineage>
</organism>
<dbReference type="Pfam" id="PF04082">
    <property type="entry name" value="Fungal_trans"/>
    <property type="match status" value="1"/>
</dbReference>
<protein>
    <submittedName>
        <fullName evidence="8">Fungal specific transcription factor</fullName>
    </submittedName>
</protein>
<evidence type="ECO:0000256" key="1">
    <source>
        <dbReference type="ARBA" id="ARBA00004123"/>
    </source>
</evidence>
<evidence type="ECO:0000259" key="7">
    <source>
        <dbReference type="SMART" id="SM00906"/>
    </source>
</evidence>
<feature type="domain" description="Xylanolytic transcriptional activator regulatory" evidence="7">
    <location>
        <begin position="372"/>
        <end position="439"/>
    </location>
</feature>
<dbReference type="GO" id="GO:0005634">
    <property type="term" value="C:nucleus"/>
    <property type="evidence" value="ECO:0007669"/>
    <property type="project" value="UniProtKB-SubCell"/>
</dbReference>
<comment type="subcellular location">
    <subcellularLocation>
        <location evidence="1">Nucleus</location>
    </subcellularLocation>
</comment>
<evidence type="ECO:0000256" key="6">
    <source>
        <dbReference type="SAM" id="MobiDB-lite"/>
    </source>
</evidence>
<dbReference type="GO" id="GO:0003700">
    <property type="term" value="F:DNA-binding transcription factor activity"/>
    <property type="evidence" value="ECO:0007669"/>
    <property type="project" value="InterPro"/>
</dbReference>
<keyword evidence="5" id="KW-0539">Nucleus</keyword>
<feature type="compositionally biased region" description="Low complexity" evidence="6">
    <location>
        <begin position="692"/>
        <end position="707"/>
    </location>
</feature>
<gene>
    <name evidence="8" type="ORF">T310_9870</name>
</gene>